<evidence type="ECO:0000313" key="2">
    <source>
        <dbReference type="Proteomes" id="UP000193689"/>
    </source>
</evidence>
<gene>
    <name evidence="1" type="ORF">BCR38DRAFT_422401</name>
</gene>
<accession>A0A1Y2EA76</accession>
<dbReference type="InParanoid" id="A0A1Y2EA76"/>
<comment type="caution">
    <text evidence="1">The sequence shown here is derived from an EMBL/GenBank/DDBJ whole genome shotgun (WGS) entry which is preliminary data.</text>
</comment>
<sequence>MLRCTYMWLQPRFLIAVADPLLLSANEQYADAVVTGVLERRTGYDCDEKLLPGWSKHFWSGADVCMRFDQPLE</sequence>
<name>A0A1Y2EA76_9PEZI</name>
<reference evidence="1 2" key="1">
    <citation type="submission" date="2016-07" db="EMBL/GenBank/DDBJ databases">
        <title>Pervasive Adenine N6-methylation of Active Genes in Fungi.</title>
        <authorList>
            <consortium name="DOE Joint Genome Institute"/>
            <person name="Mondo S.J."/>
            <person name="Dannebaum R.O."/>
            <person name="Kuo R.C."/>
            <person name="Labutti K."/>
            <person name="Haridas S."/>
            <person name="Kuo A."/>
            <person name="Salamov A."/>
            <person name="Ahrendt S.R."/>
            <person name="Lipzen A."/>
            <person name="Sullivan W."/>
            <person name="Andreopoulos W.B."/>
            <person name="Clum A."/>
            <person name="Lindquist E."/>
            <person name="Daum C."/>
            <person name="Ramamoorthy G.K."/>
            <person name="Gryganskyi A."/>
            <person name="Culley D."/>
            <person name="Magnuson J.K."/>
            <person name="James T.Y."/>
            <person name="O'Malley M.A."/>
            <person name="Stajich J.E."/>
            <person name="Spatafora J.W."/>
            <person name="Visel A."/>
            <person name="Grigoriev I.V."/>
        </authorList>
    </citation>
    <scope>NUCLEOTIDE SEQUENCE [LARGE SCALE GENOMIC DNA]</scope>
    <source>
        <strain evidence="1 2">CBS 129021</strain>
    </source>
</reference>
<dbReference type="GeneID" id="63775733"/>
<dbReference type="RefSeq" id="XP_040718491.1">
    <property type="nucleotide sequence ID" value="XM_040859521.1"/>
</dbReference>
<keyword evidence="2" id="KW-1185">Reference proteome</keyword>
<organism evidence="1 2">
    <name type="scientific">Pseudomassariella vexata</name>
    <dbReference type="NCBI Taxonomy" id="1141098"/>
    <lineage>
        <taxon>Eukaryota</taxon>
        <taxon>Fungi</taxon>
        <taxon>Dikarya</taxon>
        <taxon>Ascomycota</taxon>
        <taxon>Pezizomycotina</taxon>
        <taxon>Sordariomycetes</taxon>
        <taxon>Xylariomycetidae</taxon>
        <taxon>Amphisphaeriales</taxon>
        <taxon>Pseudomassariaceae</taxon>
        <taxon>Pseudomassariella</taxon>
    </lineage>
</organism>
<dbReference type="AlphaFoldDB" id="A0A1Y2EA76"/>
<dbReference type="Proteomes" id="UP000193689">
    <property type="component" value="Unassembled WGS sequence"/>
</dbReference>
<dbReference type="EMBL" id="MCFJ01000003">
    <property type="protein sequence ID" value="ORY68204.1"/>
    <property type="molecule type" value="Genomic_DNA"/>
</dbReference>
<proteinExistence type="predicted"/>
<evidence type="ECO:0000313" key="1">
    <source>
        <dbReference type="EMBL" id="ORY68204.1"/>
    </source>
</evidence>
<protein>
    <submittedName>
        <fullName evidence="1">Uncharacterized protein</fullName>
    </submittedName>
</protein>